<dbReference type="AlphaFoldDB" id="A0A2M9BVH5"/>
<reference evidence="2 3" key="1">
    <citation type="submission" date="2017-11" db="EMBL/GenBank/DDBJ databases">
        <title>Genomic Encyclopedia of Archaeal and Bacterial Type Strains, Phase II (KMG-II): From Individual Species to Whole Genera.</title>
        <authorList>
            <person name="Goeker M."/>
        </authorList>
    </citation>
    <scope>NUCLEOTIDE SEQUENCE [LARGE SCALE GENOMIC DNA]</scope>
    <source>
        <strain evidence="2 3">DSM 25625</strain>
    </source>
</reference>
<sequence>MKARIAASVILAGGLLLGTTGCGFIAPQATTYHYDASDGVSGNVGSIDVRNAILISDNGELANLLVTLVNPGAESRSITIQYEAGGKKFSDSVTVPAGETTQIGTPDNQLFVLRNIDSQPGSLFPVYFQYGDEPGKKLLVPVLTNGLEEYKDLTPVDAVTDKVIDDAKN</sequence>
<comment type="caution">
    <text evidence="2">The sequence shown here is derived from an EMBL/GenBank/DDBJ whole genome shotgun (WGS) entry which is preliminary data.</text>
</comment>
<evidence type="ECO:0000256" key="1">
    <source>
        <dbReference type="SAM" id="SignalP"/>
    </source>
</evidence>
<evidence type="ECO:0008006" key="4">
    <source>
        <dbReference type="Google" id="ProtNLM"/>
    </source>
</evidence>
<feature type="signal peptide" evidence="1">
    <location>
        <begin position="1"/>
        <end position="25"/>
    </location>
</feature>
<organism evidence="2 3">
    <name type="scientific">Compostimonas suwonensis</name>
    <dbReference type="NCBI Taxonomy" id="1048394"/>
    <lineage>
        <taxon>Bacteria</taxon>
        <taxon>Bacillati</taxon>
        <taxon>Actinomycetota</taxon>
        <taxon>Actinomycetes</taxon>
        <taxon>Micrococcales</taxon>
        <taxon>Microbacteriaceae</taxon>
        <taxon>Compostimonas</taxon>
    </lineage>
</organism>
<evidence type="ECO:0000313" key="2">
    <source>
        <dbReference type="EMBL" id="PJJ61949.1"/>
    </source>
</evidence>
<keyword evidence="1" id="KW-0732">Signal</keyword>
<feature type="chain" id="PRO_5014734654" description="DNA modification methylase" evidence="1">
    <location>
        <begin position="26"/>
        <end position="169"/>
    </location>
</feature>
<gene>
    <name evidence="2" type="ORF">CLV54_1738</name>
</gene>
<accession>A0A2M9BVH5</accession>
<name>A0A2M9BVH5_9MICO</name>
<dbReference type="Proteomes" id="UP000230161">
    <property type="component" value="Unassembled WGS sequence"/>
</dbReference>
<dbReference type="PROSITE" id="PS51257">
    <property type="entry name" value="PROKAR_LIPOPROTEIN"/>
    <property type="match status" value="1"/>
</dbReference>
<dbReference type="OrthoDB" id="3267550at2"/>
<protein>
    <recommendedName>
        <fullName evidence="4">DNA modification methylase</fullName>
    </recommendedName>
</protein>
<dbReference type="RefSeq" id="WP_100344566.1">
    <property type="nucleotide sequence ID" value="NZ_PGFB01000003.1"/>
</dbReference>
<proteinExistence type="predicted"/>
<keyword evidence="3" id="KW-1185">Reference proteome</keyword>
<dbReference type="EMBL" id="PGFB01000003">
    <property type="protein sequence ID" value="PJJ61949.1"/>
    <property type="molecule type" value="Genomic_DNA"/>
</dbReference>
<evidence type="ECO:0000313" key="3">
    <source>
        <dbReference type="Proteomes" id="UP000230161"/>
    </source>
</evidence>